<evidence type="ECO:0000256" key="10">
    <source>
        <dbReference type="ARBA" id="ARBA00035120"/>
    </source>
</evidence>
<evidence type="ECO:0000256" key="9">
    <source>
        <dbReference type="ARBA" id="ARBA00023303"/>
    </source>
</evidence>
<evidence type="ECO:0000313" key="14">
    <source>
        <dbReference type="Proteomes" id="UP000236743"/>
    </source>
</evidence>
<keyword evidence="12" id="KW-0813">Transport</keyword>
<keyword evidence="6 12" id="KW-0915">Sodium</keyword>
<keyword evidence="4 12" id="KW-0812">Transmembrane</keyword>
<feature type="transmembrane region" description="Helical" evidence="12">
    <location>
        <begin position="118"/>
        <end position="142"/>
    </location>
</feature>
<dbReference type="GO" id="GO:0062054">
    <property type="term" value="F:fluoride channel activity"/>
    <property type="evidence" value="ECO:0007669"/>
    <property type="project" value="UniProtKB-UniRule"/>
</dbReference>
<comment type="similarity">
    <text evidence="10 12">Belongs to the fluoride channel Fluc/FEX (TC 1.A.43) family.</text>
</comment>
<evidence type="ECO:0000256" key="3">
    <source>
        <dbReference type="ARBA" id="ARBA00022519"/>
    </source>
</evidence>
<evidence type="ECO:0000256" key="4">
    <source>
        <dbReference type="ARBA" id="ARBA00022692"/>
    </source>
</evidence>
<reference evidence="13 14" key="1">
    <citation type="submission" date="2016-10" db="EMBL/GenBank/DDBJ databases">
        <authorList>
            <person name="de Groot N.N."/>
        </authorList>
    </citation>
    <scope>NUCLEOTIDE SEQUENCE [LARGE SCALE GENOMIC DNA]</scope>
    <source>
        <strain evidence="13 14">DSM 26656</strain>
    </source>
</reference>
<evidence type="ECO:0000256" key="8">
    <source>
        <dbReference type="ARBA" id="ARBA00023136"/>
    </source>
</evidence>
<feature type="transmembrane region" description="Helical" evidence="12">
    <location>
        <begin position="52"/>
        <end position="76"/>
    </location>
</feature>
<keyword evidence="8 12" id="KW-0472">Membrane</keyword>
<evidence type="ECO:0000256" key="12">
    <source>
        <dbReference type="HAMAP-Rule" id="MF_00454"/>
    </source>
</evidence>
<dbReference type="Proteomes" id="UP000236743">
    <property type="component" value="Unassembled WGS sequence"/>
</dbReference>
<proteinExistence type="inferred from homology"/>
<dbReference type="PANTHER" id="PTHR28259">
    <property type="entry name" value="FLUORIDE EXPORT PROTEIN 1-RELATED"/>
    <property type="match status" value="1"/>
</dbReference>
<keyword evidence="12" id="KW-0479">Metal-binding</keyword>
<dbReference type="NCBIfam" id="TIGR00494">
    <property type="entry name" value="crcB"/>
    <property type="match status" value="1"/>
</dbReference>
<sequence>MERAAILFVHRGPALYSKAMTSTLLVFLGAGIGGVLRHGVNVVSPKWVGMSFPYGTMAINIIGSGLMGLVAGWFALKAGVGAPQGLRLFLATGILGGFTTFSAFSLDAILLWERGEAVLAAAYIFGSVAVSLVALVGGLAIIRGLT</sequence>
<keyword evidence="14" id="KW-1185">Reference proteome</keyword>
<feature type="binding site" evidence="12">
    <location>
        <position position="96"/>
    </location>
    <ligand>
        <name>Na(+)</name>
        <dbReference type="ChEBI" id="CHEBI:29101"/>
        <note>structural</note>
    </ligand>
</feature>
<evidence type="ECO:0000256" key="1">
    <source>
        <dbReference type="ARBA" id="ARBA00004651"/>
    </source>
</evidence>
<dbReference type="InterPro" id="IPR003691">
    <property type="entry name" value="FluC"/>
</dbReference>
<organism evidence="13 14">
    <name type="scientific">Bosea lathyri</name>
    <dbReference type="NCBI Taxonomy" id="1036778"/>
    <lineage>
        <taxon>Bacteria</taxon>
        <taxon>Pseudomonadati</taxon>
        <taxon>Pseudomonadota</taxon>
        <taxon>Alphaproteobacteria</taxon>
        <taxon>Hyphomicrobiales</taxon>
        <taxon>Boseaceae</taxon>
        <taxon>Bosea</taxon>
    </lineage>
</organism>
<accession>A0A1H5Y8J4</accession>
<dbReference type="NCBIfam" id="NF010791">
    <property type="entry name" value="PRK14195.1"/>
    <property type="match status" value="1"/>
</dbReference>
<keyword evidence="2 12" id="KW-1003">Cell membrane</keyword>
<dbReference type="HAMAP" id="MF_00454">
    <property type="entry name" value="FluC"/>
    <property type="match status" value="1"/>
</dbReference>
<dbReference type="NCBIfam" id="NF010794">
    <property type="entry name" value="PRK14198.1"/>
    <property type="match status" value="1"/>
</dbReference>
<gene>
    <name evidence="12" type="primary">fluC</name>
    <name evidence="12" type="synonym">crcB</name>
    <name evidence="13" type="ORF">SAMN04488115_103580</name>
</gene>
<dbReference type="GO" id="GO:0046872">
    <property type="term" value="F:metal ion binding"/>
    <property type="evidence" value="ECO:0007669"/>
    <property type="project" value="UniProtKB-KW"/>
</dbReference>
<dbReference type="AlphaFoldDB" id="A0A1H5Y8J4"/>
<evidence type="ECO:0000256" key="6">
    <source>
        <dbReference type="ARBA" id="ARBA00023053"/>
    </source>
</evidence>
<dbReference type="GO" id="GO:0140114">
    <property type="term" value="P:cellular detoxification of fluoride"/>
    <property type="evidence" value="ECO:0007669"/>
    <property type="project" value="UniProtKB-UniRule"/>
</dbReference>
<dbReference type="PANTHER" id="PTHR28259:SF1">
    <property type="entry name" value="FLUORIDE EXPORT PROTEIN 1-RELATED"/>
    <property type="match status" value="1"/>
</dbReference>
<dbReference type="GO" id="GO:0005886">
    <property type="term" value="C:plasma membrane"/>
    <property type="evidence" value="ECO:0007669"/>
    <property type="project" value="UniProtKB-SubCell"/>
</dbReference>
<evidence type="ECO:0000256" key="2">
    <source>
        <dbReference type="ARBA" id="ARBA00022475"/>
    </source>
</evidence>
<comment type="subcellular location">
    <subcellularLocation>
        <location evidence="1 12">Cell membrane</location>
        <topology evidence="1 12">Multi-pass membrane protein</topology>
    </subcellularLocation>
</comment>
<evidence type="ECO:0000313" key="13">
    <source>
        <dbReference type="EMBL" id="SEG20268.1"/>
    </source>
</evidence>
<feature type="binding site" evidence="12">
    <location>
        <position position="99"/>
    </location>
    <ligand>
        <name>Na(+)</name>
        <dbReference type="ChEBI" id="CHEBI:29101"/>
        <note>structural</note>
    </ligand>
</feature>
<name>A0A1H5Y8J4_9HYPH</name>
<comment type="catalytic activity">
    <reaction evidence="11">
        <text>fluoride(in) = fluoride(out)</text>
        <dbReference type="Rhea" id="RHEA:76159"/>
        <dbReference type="ChEBI" id="CHEBI:17051"/>
    </reaction>
    <physiologicalReaction direction="left-to-right" evidence="11">
        <dbReference type="Rhea" id="RHEA:76160"/>
    </physiologicalReaction>
</comment>
<keyword evidence="9 12" id="KW-0407">Ion channel</keyword>
<feature type="transmembrane region" description="Helical" evidence="12">
    <location>
        <begin position="88"/>
        <end position="112"/>
    </location>
</feature>
<dbReference type="EMBL" id="FNUY01000003">
    <property type="protein sequence ID" value="SEG20268.1"/>
    <property type="molecule type" value="Genomic_DNA"/>
</dbReference>
<evidence type="ECO:0000256" key="11">
    <source>
        <dbReference type="ARBA" id="ARBA00035585"/>
    </source>
</evidence>
<feature type="transmembrane region" description="Helical" evidence="12">
    <location>
        <begin position="21"/>
        <end position="40"/>
    </location>
</feature>
<keyword evidence="7 12" id="KW-0406">Ion transport</keyword>
<protein>
    <recommendedName>
        <fullName evidence="12">Fluoride-specific ion channel FluC</fullName>
    </recommendedName>
</protein>
<keyword evidence="3" id="KW-0997">Cell inner membrane</keyword>
<keyword evidence="5 12" id="KW-1133">Transmembrane helix</keyword>
<evidence type="ECO:0000256" key="7">
    <source>
        <dbReference type="ARBA" id="ARBA00023065"/>
    </source>
</evidence>
<comment type="activity regulation">
    <text evidence="12">Na(+) is not transported, but it plays an essential structural role and its presence is essential for fluoride channel function.</text>
</comment>
<evidence type="ECO:0000256" key="5">
    <source>
        <dbReference type="ARBA" id="ARBA00022989"/>
    </source>
</evidence>
<dbReference type="Pfam" id="PF02537">
    <property type="entry name" value="CRCB"/>
    <property type="match status" value="1"/>
</dbReference>
<comment type="function">
    <text evidence="12">Fluoride-specific ion channel. Important for reducing fluoride concentration in the cell, thus reducing its toxicity.</text>
</comment>